<proteinExistence type="inferred from homology"/>
<keyword evidence="9" id="KW-0862">Zinc</keyword>
<dbReference type="EMBL" id="UINC01042295">
    <property type="protein sequence ID" value="SVB44731.1"/>
    <property type="molecule type" value="Genomic_DNA"/>
</dbReference>
<dbReference type="InterPro" id="IPR016193">
    <property type="entry name" value="Cytidine_deaminase-like"/>
</dbReference>
<evidence type="ECO:0000313" key="12">
    <source>
        <dbReference type="EMBL" id="SVB44731.1"/>
    </source>
</evidence>
<dbReference type="InterPro" id="IPR028883">
    <property type="entry name" value="tRNA_aden_deaminase"/>
</dbReference>
<dbReference type="Gene3D" id="3.40.140.10">
    <property type="entry name" value="Cytidine Deaminase, domain 2"/>
    <property type="match status" value="1"/>
</dbReference>
<keyword evidence="6" id="KW-0819">tRNA processing</keyword>
<gene>
    <name evidence="12" type="ORF">METZ01_LOCUS197585</name>
</gene>
<dbReference type="FunFam" id="3.40.140.10:FF:000005">
    <property type="entry name" value="tRNA-specific adenosine deaminase"/>
    <property type="match status" value="1"/>
</dbReference>
<dbReference type="GO" id="GO:0002100">
    <property type="term" value="P:tRNA wobble adenosine to inosine editing"/>
    <property type="evidence" value="ECO:0007669"/>
    <property type="project" value="InterPro"/>
</dbReference>
<reference evidence="12" key="1">
    <citation type="submission" date="2018-05" db="EMBL/GenBank/DDBJ databases">
        <authorList>
            <person name="Lanie J.A."/>
            <person name="Ng W.-L."/>
            <person name="Kazmierczak K.M."/>
            <person name="Andrzejewski T.M."/>
            <person name="Davidsen T.M."/>
            <person name="Wayne K.J."/>
            <person name="Tettelin H."/>
            <person name="Glass J.I."/>
            <person name="Rusch D."/>
            <person name="Podicherti R."/>
            <person name="Tsui H.-C.T."/>
            <person name="Winkler M.E."/>
        </authorList>
    </citation>
    <scope>NUCLEOTIDE SEQUENCE</scope>
</reference>
<name>A0A382E416_9ZZZZ</name>
<sequence length="159" mass="17144">MTDIDFMGEALSQAHQASSQGEVPVGAVVVLDGVIVGRGFNSMIRGHDPSAHAEIQAIRQAAASVGNYRLNGAEVFVTLEPCSMCAGAMVHARIARLVFGTREPKAGVVVSNARFFEQLFLNHQIEVSEGIQEQACSDLLTAFFSTRRKSGRNKKSRLP</sequence>
<dbReference type="InterPro" id="IPR016192">
    <property type="entry name" value="APOBEC/CMP_deaminase_Zn-bd"/>
</dbReference>
<dbReference type="CDD" id="cd01285">
    <property type="entry name" value="nucleoside_deaminase"/>
    <property type="match status" value="1"/>
</dbReference>
<evidence type="ECO:0000256" key="1">
    <source>
        <dbReference type="ARBA" id="ARBA00001947"/>
    </source>
</evidence>
<comment type="similarity">
    <text evidence="2">Belongs to the cytidine and deoxycytidylate deaminase family. ADAT2 subfamily.</text>
</comment>
<accession>A0A382E416</accession>
<feature type="domain" description="CMP/dCMP-type deaminase" evidence="11">
    <location>
        <begin position="1"/>
        <end position="128"/>
    </location>
</feature>
<organism evidence="12">
    <name type="scientific">marine metagenome</name>
    <dbReference type="NCBI Taxonomy" id="408172"/>
    <lineage>
        <taxon>unclassified sequences</taxon>
        <taxon>metagenomes</taxon>
        <taxon>ecological metagenomes</taxon>
    </lineage>
</organism>
<dbReference type="HAMAP" id="MF_00972">
    <property type="entry name" value="tRNA_aden_deaminase"/>
    <property type="match status" value="1"/>
</dbReference>
<comment type="cofactor">
    <cofactor evidence="1">
        <name>Zn(2+)</name>
        <dbReference type="ChEBI" id="CHEBI:29105"/>
    </cofactor>
</comment>
<evidence type="ECO:0000256" key="9">
    <source>
        <dbReference type="ARBA" id="ARBA00022833"/>
    </source>
</evidence>
<dbReference type="GO" id="GO:0008270">
    <property type="term" value="F:zinc ion binding"/>
    <property type="evidence" value="ECO:0007669"/>
    <property type="project" value="InterPro"/>
</dbReference>
<dbReference type="PANTHER" id="PTHR11079">
    <property type="entry name" value="CYTOSINE DEAMINASE FAMILY MEMBER"/>
    <property type="match status" value="1"/>
</dbReference>
<keyword evidence="8" id="KW-0378">Hydrolase</keyword>
<dbReference type="GO" id="GO:0052717">
    <property type="term" value="F:tRNA-specific adenosine-34 deaminase activity"/>
    <property type="evidence" value="ECO:0007669"/>
    <property type="project" value="UniProtKB-EC"/>
</dbReference>
<keyword evidence="7" id="KW-0479">Metal-binding</keyword>
<evidence type="ECO:0000256" key="3">
    <source>
        <dbReference type="ARBA" id="ARBA00011738"/>
    </source>
</evidence>
<evidence type="ECO:0000259" key="11">
    <source>
        <dbReference type="PROSITE" id="PS51747"/>
    </source>
</evidence>
<evidence type="ECO:0000256" key="4">
    <source>
        <dbReference type="ARBA" id="ARBA00012740"/>
    </source>
</evidence>
<evidence type="ECO:0000256" key="10">
    <source>
        <dbReference type="ARBA" id="ARBA00048045"/>
    </source>
</evidence>
<comment type="subunit">
    <text evidence="3">Homodimer.</text>
</comment>
<comment type="catalytic activity">
    <reaction evidence="10">
        <text>adenosine(34) in tRNA + H2O + H(+) = inosine(34) in tRNA + NH4(+)</text>
        <dbReference type="Rhea" id="RHEA:43168"/>
        <dbReference type="Rhea" id="RHEA-COMP:10373"/>
        <dbReference type="Rhea" id="RHEA-COMP:10374"/>
        <dbReference type="ChEBI" id="CHEBI:15377"/>
        <dbReference type="ChEBI" id="CHEBI:15378"/>
        <dbReference type="ChEBI" id="CHEBI:28938"/>
        <dbReference type="ChEBI" id="CHEBI:74411"/>
        <dbReference type="ChEBI" id="CHEBI:82852"/>
        <dbReference type="EC" id="3.5.4.33"/>
    </reaction>
</comment>
<dbReference type="InterPro" id="IPR002125">
    <property type="entry name" value="CMP_dCMP_dom"/>
</dbReference>
<dbReference type="NCBIfam" id="NF008113">
    <property type="entry name" value="PRK10860.1"/>
    <property type="match status" value="1"/>
</dbReference>
<evidence type="ECO:0000256" key="2">
    <source>
        <dbReference type="ARBA" id="ARBA00010669"/>
    </source>
</evidence>
<evidence type="ECO:0000256" key="7">
    <source>
        <dbReference type="ARBA" id="ARBA00022723"/>
    </source>
</evidence>
<dbReference type="EC" id="3.5.4.33" evidence="4"/>
<dbReference type="SUPFAM" id="SSF53927">
    <property type="entry name" value="Cytidine deaminase-like"/>
    <property type="match status" value="1"/>
</dbReference>
<dbReference type="PROSITE" id="PS51747">
    <property type="entry name" value="CYT_DCMP_DEAMINASES_2"/>
    <property type="match status" value="1"/>
</dbReference>
<evidence type="ECO:0000256" key="8">
    <source>
        <dbReference type="ARBA" id="ARBA00022801"/>
    </source>
</evidence>
<evidence type="ECO:0000256" key="6">
    <source>
        <dbReference type="ARBA" id="ARBA00022694"/>
    </source>
</evidence>
<protein>
    <recommendedName>
        <fullName evidence="5">tRNA-specific adenosine deaminase 2</fullName>
        <ecNumber evidence="4">3.5.4.33</ecNumber>
    </recommendedName>
</protein>
<dbReference type="Pfam" id="PF00383">
    <property type="entry name" value="dCMP_cyt_deam_1"/>
    <property type="match status" value="1"/>
</dbReference>
<dbReference type="PROSITE" id="PS00903">
    <property type="entry name" value="CYT_DCMP_DEAMINASES_1"/>
    <property type="match status" value="1"/>
</dbReference>
<dbReference type="PANTHER" id="PTHR11079:SF202">
    <property type="entry name" value="TRNA-SPECIFIC ADENOSINE DEAMINASE"/>
    <property type="match status" value="1"/>
</dbReference>
<evidence type="ECO:0000256" key="5">
    <source>
        <dbReference type="ARBA" id="ARBA00019216"/>
    </source>
</evidence>
<dbReference type="AlphaFoldDB" id="A0A382E416"/>